<dbReference type="EMBL" id="JAPEVA010000009">
    <property type="protein sequence ID" value="KAJ4410202.1"/>
    <property type="molecule type" value="Genomic_DNA"/>
</dbReference>
<keyword evidence="3" id="KW-1185">Reference proteome</keyword>
<keyword evidence="1" id="KW-0472">Membrane</keyword>
<proteinExistence type="predicted"/>
<reference evidence="2" key="1">
    <citation type="submission" date="2022-10" db="EMBL/GenBank/DDBJ databases">
        <title>Tapping the CABI collections for fungal endophytes: first genome assemblies for Collariella, Neodidymelliopsis, Ascochyta clinopodiicola, Didymella pomorum, Didymosphaeria variabile, Neocosmospora piperis and Neocucurbitaria cava.</title>
        <authorList>
            <person name="Hill R."/>
        </authorList>
    </citation>
    <scope>NUCLEOTIDE SEQUENCE</scope>
    <source>
        <strain evidence="2">IMI 355091</strain>
    </source>
</reference>
<evidence type="ECO:0000256" key="1">
    <source>
        <dbReference type="SAM" id="Phobius"/>
    </source>
</evidence>
<dbReference type="AlphaFoldDB" id="A0A9W9D9U1"/>
<gene>
    <name evidence="2" type="ORF">N0V91_002212</name>
</gene>
<protein>
    <submittedName>
        <fullName evidence="2">Uncharacterized protein</fullName>
    </submittedName>
</protein>
<keyword evidence="1" id="KW-1133">Transmembrane helix</keyword>
<feature type="transmembrane region" description="Helical" evidence="1">
    <location>
        <begin position="20"/>
        <end position="46"/>
    </location>
</feature>
<organism evidence="2 3">
    <name type="scientific">Didymella pomorum</name>
    <dbReference type="NCBI Taxonomy" id="749634"/>
    <lineage>
        <taxon>Eukaryota</taxon>
        <taxon>Fungi</taxon>
        <taxon>Dikarya</taxon>
        <taxon>Ascomycota</taxon>
        <taxon>Pezizomycotina</taxon>
        <taxon>Dothideomycetes</taxon>
        <taxon>Pleosporomycetidae</taxon>
        <taxon>Pleosporales</taxon>
        <taxon>Pleosporineae</taxon>
        <taxon>Didymellaceae</taxon>
        <taxon>Didymella</taxon>
    </lineage>
</organism>
<evidence type="ECO:0000313" key="2">
    <source>
        <dbReference type="EMBL" id="KAJ4410202.1"/>
    </source>
</evidence>
<keyword evidence="1" id="KW-0812">Transmembrane</keyword>
<name>A0A9W9D9U1_9PLEO</name>
<accession>A0A9W9D9U1</accession>
<sequence length="207" mass="23443">MRNITIMEEHPYDDPDPAPIYILFILAVLFCAYFAWLGSVAIRLYFHKGALAPKPEHFVILPAYLRGHQRRVTALSIPAPEKIPACELARLSRLPLVNIVDDVDQLPETEVRAFLAEQQHFSRLPAFGQDDCGDGSDFPDVPFVSIPVEKKQQTLTPPGLNRRPSAKYKSVGLKKIGLKEWLIMDKMYKGVHSARDYLLTKKNTECV</sequence>
<dbReference type="OrthoDB" id="5043642at2759"/>
<dbReference type="Proteomes" id="UP001140510">
    <property type="component" value="Unassembled WGS sequence"/>
</dbReference>
<evidence type="ECO:0000313" key="3">
    <source>
        <dbReference type="Proteomes" id="UP001140510"/>
    </source>
</evidence>
<comment type="caution">
    <text evidence="2">The sequence shown here is derived from an EMBL/GenBank/DDBJ whole genome shotgun (WGS) entry which is preliminary data.</text>
</comment>